<dbReference type="InterPro" id="IPR017853">
    <property type="entry name" value="GH"/>
</dbReference>
<dbReference type="Proteomes" id="UP001303899">
    <property type="component" value="Unassembled WGS sequence"/>
</dbReference>
<evidence type="ECO:0000313" key="1">
    <source>
        <dbReference type="EMBL" id="MEA5403926.1"/>
    </source>
</evidence>
<name>A0ABU5S649_9BACT</name>
<evidence type="ECO:0000313" key="2">
    <source>
        <dbReference type="Proteomes" id="UP001303899"/>
    </source>
</evidence>
<dbReference type="EMBL" id="JAYGIL010000015">
    <property type="protein sequence ID" value="MEA5403926.1"/>
    <property type="molecule type" value="Genomic_DNA"/>
</dbReference>
<protein>
    <recommendedName>
        <fullName evidence="3">Alpha-L-arabinofuranosidase</fullName>
    </recommendedName>
</protein>
<dbReference type="SUPFAM" id="SSF51445">
    <property type="entry name" value="(Trans)glycosidases"/>
    <property type="match status" value="1"/>
</dbReference>
<accession>A0ABU5S649</accession>
<keyword evidence="2" id="KW-1185">Reference proteome</keyword>
<proteinExistence type="predicted"/>
<organism evidence="1 2">
    <name type="scientific">Arcicella gelida</name>
    <dbReference type="NCBI Taxonomy" id="2984195"/>
    <lineage>
        <taxon>Bacteria</taxon>
        <taxon>Pseudomonadati</taxon>
        <taxon>Bacteroidota</taxon>
        <taxon>Cytophagia</taxon>
        <taxon>Cytophagales</taxon>
        <taxon>Flectobacillaceae</taxon>
        <taxon>Arcicella</taxon>
    </lineage>
</organism>
<comment type="caution">
    <text evidence="1">The sequence shown here is derived from an EMBL/GenBank/DDBJ whole genome shotgun (WGS) entry which is preliminary data.</text>
</comment>
<dbReference type="PROSITE" id="PS51257">
    <property type="entry name" value="PROKAR_LIPOPROTEIN"/>
    <property type="match status" value="1"/>
</dbReference>
<evidence type="ECO:0008006" key="3">
    <source>
        <dbReference type="Google" id="ProtNLM"/>
    </source>
</evidence>
<dbReference type="PANTHER" id="PTHR43576">
    <property type="entry name" value="ALPHA-L-ARABINOFURANOSIDASE C-RELATED"/>
    <property type="match status" value="1"/>
</dbReference>
<dbReference type="Gene3D" id="3.20.20.80">
    <property type="entry name" value="Glycosidases"/>
    <property type="match status" value="1"/>
</dbReference>
<reference evidence="1 2" key="1">
    <citation type="submission" date="2023-12" db="EMBL/GenBank/DDBJ databases">
        <title>Novel species of the genus Arcicella isolated from rivers.</title>
        <authorList>
            <person name="Lu H."/>
        </authorList>
    </citation>
    <scope>NUCLEOTIDE SEQUENCE [LARGE SCALE GENOMIC DNA]</scope>
    <source>
        <strain evidence="1 2">DC2W</strain>
    </source>
</reference>
<sequence length="594" mass="65470">MKCFNPILCFGLSILLGSSCSKTVEENIITVPKDTTTVTIIPPVEPKVANTVGFFLDDWQAKNYVAPAYTDFAAPTQALTTVTVDASDIIAKIPQQIFGHNANTWMGTLVDQPSFVTDITNLKPNIIRWPAGSGSDGYFWNASPVQDPNNSSRQTPPAQYMKDWGVPDKHIDKDGKSVDAFFFYGQTKDNWRGSLSNYYDLLKQSNNKGIITINYGFARYGTSANPVATAAHLAAEWVRYDNGRTQYWEIGNENYADWEAGYRIDVSKNKDGQPEFLTGKLYAQHFKVYADSMRKAAAEVGSKIKIGAVMQESETESWQNNTTKTWNATLIPEINNKADFYIVHNYITPFGQKSNAATVLSSALSIPAVMMNFVTNEITKNGGEVKPIAFTEWNMWALDLKQQVSNISGLFAVIIQGEAIKNKYGLAARWDLLNGWENGNDHGLFSDGGSADDPRWNPRPSFHYMYYFQKMIGDRLVSSAVTGNGATAIKTYASTYSSGQVNVTLLNTSSVPLTVEVKTKNFLMGSRYYWYSLEGSNDNGEFSRKVLVNGNGPKGAAGGPMDYASLKARSALTGTGIKVIVPAYGSVCMLVDKK</sequence>
<dbReference type="RefSeq" id="WP_323330483.1">
    <property type="nucleotide sequence ID" value="NZ_JAYGIL010000015.1"/>
</dbReference>
<dbReference type="PANTHER" id="PTHR43576:SF3">
    <property type="entry name" value="ALPHA-L-ARABINOFURANOSIDASE C"/>
    <property type="match status" value="1"/>
</dbReference>
<gene>
    <name evidence="1" type="ORF">VB776_13440</name>
</gene>